<sequence length="994" mass="109331">MTIAAILAATRRRPLPAHLNARRIFRPHVATYNAGPTDRAVWLLDHPSGARKWATVAFAAAAIALALSQDKPIKKPYELRAEEEHRKQAEEEARRAADMDAGAILTSTTADRDTSINPNLASDANDAWQTVATKWRDWTARARMAWSRRIDPEDEPDDGTDVQVVSAPATPEVPRLGRQAQSLAVTNASARPVYVARYHDVVLDVPSWQKVTALVDQAWSLVVAQVPKGFLPAAWRAADGGGEVVKSSSTLIAEKTTTVTAPQELWRVLVDLVRDRAREPVPDAPAPSTPSAPADAWKVLLASAIDQCDLSNRAAERQVNLEIHEIAPGTTVTIPPSPLLDQPTLICFNEMLLFSESKTALAQAVANGGVTPESTTTSRVLTPRASVGVLGIDWVADVVFRRRPETGRIEAVSGLEDRLAQWTREVVDEGSRWLSAGLIEDMERVLVDDAERFPEAKWTATATEESGPSHEEKKYIRKRKRIVKEALKELVPHRSWLELHHTPSIAIAMSGGGYRAMVAAVGFLQGLKDIGVLQASQYVCGLSGSTYTLAQWLLVDPNLDSLLDHLGGTLEADLLTIEKIITLAPTDLMALMTPIVHKKLFSKPVAVADFFGVLVAHQLLADMVDFPLTVAPAAPATRPPPLKRAIDKLREMAGLPTPTDRRTDRHLRYYPKLSDVQLDPHVHPWPLFAAVTYDPRQHEYAWVAWDTKHVDVAYFDPQRSDVTARVPVWGLGREFVHGVSQEQLPEMPLPLLMGLWGSAFAGTISHAWDEIKGMFALPDDLRQTIERFVAEDQVAHVHPIDPTTVPNPWYDPDATSQSHLHAQPTLPLADAGLAFNYPLPPLAHPTARASPPDILILLDASADIFGAISRSNAARYNAFVDRWQLDVPHLPLDTLFSEAEVENGRVERSVYVIERNGKVLVYVPLVPEREGEGAFDPAAHPWCRTGNFVMTRAQARQLAQVVRGKVVRGREAIVGAIERVAEGHVAEGEEDETV</sequence>
<protein>
    <recommendedName>
        <fullName evidence="6">Lysophospholipase</fullName>
        <ecNumber evidence="6">3.1.1.5</ecNumber>
    </recommendedName>
</protein>
<comment type="catalytic activity">
    <reaction evidence="6">
        <text>a 1-acyl-sn-glycero-3-phosphocholine + H2O = sn-glycerol 3-phosphocholine + a fatty acid + H(+)</text>
        <dbReference type="Rhea" id="RHEA:15177"/>
        <dbReference type="ChEBI" id="CHEBI:15377"/>
        <dbReference type="ChEBI" id="CHEBI:15378"/>
        <dbReference type="ChEBI" id="CHEBI:16870"/>
        <dbReference type="ChEBI" id="CHEBI:28868"/>
        <dbReference type="ChEBI" id="CHEBI:58168"/>
        <dbReference type="EC" id="3.1.1.5"/>
    </reaction>
</comment>
<keyword evidence="9" id="KW-1185">Reference proteome</keyword>
<dbReference type="GO" id="GO:0005829">
    <property type="term" value="C:cytosol"/>
    <property type="evidence" value="ECO:0007669"/>
    <property type="project" value="TreeGrafter"/>
</dbReference>
<name>A0A0L0SRE9_ALLM3</name>
<dbReference type="GO" id="GO:0046475">
    <property type="term" value="P:glycerophospholipid catabolic process"/>
    <property type="evidence" value="ECO:0007669"/>
    <property type="project" value="TreeGrafter"/>
</dbReference>
<keyword evidence="4 5" id="KW-0443">Lipid metabolism</keyword>
<dbReference type="EC" id="3.1.1.5" evidence="6"/>
<evidence type="ECO:0000313" key="8">
    <source>
        <dbReference type="EMBL" id="KNE64934.1"/>
    </source>
</evidence>
<dbReference type="EMBL" id="GG745346">
    <property type="protein sequence ID" value="KNE64934.1"/>
    <property type="molecule type" value="Genomic_DNA"/>
</dbReference>
<evidence type="ECO:0000256" key="5">
    <source>
        <dbReference type="PROSITE-ProRule" id="PRU00555"/>
    </source>
</evidence>
<dbReference type="VEuPathDB" id="FungiDB:AMAG_10598"/>
<dbReference type="SMART" id="SM00022">
    <property type="entry name" value="PLAc"/>
    <property type="match status" value="1"/>
</dbReference>
<dbReference type="Gene3D" id="3.40.1090.10">
    <property type="entry name" value="Cytosolic phospholipase A2 catalytic domain"/>
    <property type="match status" value="1"/>
</dbReference>
<keyword evidence="2 5" id="KW-0378">Hydrolase</keyword>
<evidence type="ECO:0000256" key="2">
    <source>
        <dbReference type="ARBA" id="ARBA00022801"/>
    </source>
</evidence>
<dbReference type="InterPro" id="IPR002642">
    <property type="entry name" value="LysoPLipase_cat_dom"/>
</dbReference>
<dbReference type="Proteomes" id="UP000054350">
    <property type="component" value="Unassembled WGS sequence"/>
</dbReference>
<accession>A0A0L0SRE9</accession>
<evidence type="ECO:0000313" key="9">
    <source>
        <dbReference type="Proteomes" id="UP000054350"/>
    </source>
</evidence>
<dbReference type="AlphaFoldDB" id="A0A0L0SRE9"/>
<keyword evidence="3 5" id="KW-0442">Lipid degradation</keyword>
<dbReference type="GO" id="GO:0004623">
    <property type="term" value="F:phospholipase A2 activity"/>
    <property type="evidence" value="ECO:0007669"/>
    <property type="project" value="TreeGrafter"/>
</dbReference>
<feature type="domain" description="PLA2c" evidence="7">
    <location>
        <begin position="454"/>
        <end position="994"/>
    </location>
</feature>
<dbReference type="InterPro" id="IPR016035">
    <property type="entry name" value="Acyl_Trfase/lysoPLipase"/>
</dbReference>
<reference evidence="8 9" key="1">
    <citation type="submission" date="2009-11" db="EMBL/GenBank/DDBJ databases">
        <title>Annotation of Allomyces macrogynus ATCC 38327.</title>
        <authorList>
            <consortium name="The Broad Institute Genome Sequencing Platform"/>
            <person name="Russ C."/>
            <person name="Cuomo C."/>
            <person name="Burger G."/>
            <person name="Gray M.W."/>
            <person name="Holland P.W.H."/>
            <person name="King N."/>
            <person name="Lang F.B.F."/>
            <person name="Roger A.J."/>
            <person name="Ruiz-Trillo I."/>
            <person name="Young S.K."/>
            <person name="Zeng Q."/>
            <person name="Gargeya S."/>
            <person name="Fitzgerald M."/>
            <person name="Haas B."/>
            <person name="Abouelleil A."/>
            <person name="Alvarado L."/>
            <person name="Arachchi H.M."/>
            <person name="Berlin A."/>
            <person name="Chapman S.B."/>
            <person name="Gearin G."/>
            <person name="Goldberg J."/>
            <person name="Griggs A."/>
            <person name="Gujja S."/>
            <person name="Hansen M."/>
            <person name="Heiman D."/>
            <person name="Howarth C."/>
            <person name="Larimer J."/>
            <person name="Lui A."/>
            <person name="MacDonald P.J.P."/>
            <person name="McCowen C."/>
            <person name="Montmayeur A."/>
            <person name="Murphy C."/>
            <person name="Neiman D."/>
            <person name="Pearson M."/>
            <person name="Priest M."/>
            <person name="Roberts A."/>
            <person name="Saif S."/>
            <person name="Shea T."/>
            <person name="Sisk P."/>
            <person name="Stolte C."/>
            <person name="Sykes S."/>
            <person name="Wortman J."/>
            <person name="Nusbaum C."/>
            <person name="Birren B."/>
        </authorList>
    </citation>
    <scope>NUCLEOTIDE SEQUENCE [LARGE SCALE GENOMIC DNA]</scope>
    <source>
        <strain evidence="8 9">ATCC 38327</strain>
    </source>
</reference>
<reference evidence="9" key="2">
    <citation type="submission" date="2009-11" db="EMBL/GenBank/DDBJ databases">
        <title>The Genome Sequence of Allomyces macrogynus strain ATCC 38327.</title>
        <authorList>
            <consortium name="The Broad Institute Genome Sequencing Platform"/>
            <person name="Russ C."/>
            <person name="Cuomo C."/>
            <person name="Shea T."/>
            <person name="Young S.K."/>
            <person name="Zeng Q."/>
            <person name="Koehrsen M."/>
            <person name="Haas B."/>
            <person name="Borodovsky M."/>
            <person name="Guigo R."/>
            <person name="Alvarado L."/>
            <person name="Berlin A."/>
            <person name="Borenstein D."/>
            <person name="Chen Z."/>
            <person name="Engels R."/>
            <person name="Freedman E."/>
            <person name="Gellesch M."/>
            <person name="Goldberg J."/>
            <person name="Griggs A."/>
            <person name="Gujja S."/>
            <person name="Heiman D."/>
            <person name="Hepburn T."/>
            <person name="Howarth C."/>
            <person name="Jen D."/>
            <person name="Larson L."/>
            <person name="Lewis B."/>
            <person name="Mehta T."/>
            <person name="Park D."/>
            <person name="Pearson M."/>
            <person name="Roberts A."/>
            <person name="Saif S."/>
            <person name="Shenoy N."/>
            <person name="Sisk P."/>
            <person name="Stolte C."/>
            <person name="Sykes S."/>
            <person name="Walk T."/>
            <person name="White J."/>
            <person name="Yandava C."/>
            <person name="Burger G."/>
            <person name="Gray M.W."/>
            <person name="Holland P.W.H."/>
            <person name="King N."/>
            <person name="Lang F.B.F."/>
            <person name="Roger A.J."/>
            <person name="Ruiz-Trillo I."/>
            <person name="Lander E."/>
            <person name="Nusbaum C."/>
        </authorList>
    </citation>
    <scope>NUCLEOTIDE SEQUENCE [LARGE SCALE GENOMIC DNA]</scope>
    <source>
        <strain evidence="9">ATCC 38327</strain>
    </source>
</reference>
<dbReference type="PANTHER" id="PTHR10728:SF40">
    <property type="entry name" value="PATATIN FAMILY PROTEIN"/>
    <property type="match status" value="1"/>
</dbReference>
<dbReference type="STRING" id="578462.A0A0L0SRE9"/>
<comment type="similarity">
    <text evidence="1 6">Belongs to the lysophospholipase family.</text>
</comment>
<dbReference type="eggNOG" id="KOG1325">
    <property type="taxonomic scope" value="Eukaryota"/>
</dbReference>
<evidence type="ECO:0000259" key="7">
    <source>
        <dbReference type="PROSITE" id="PS51210"/>
    </source>
</evidence>
<evidence type="ECO:0000256" key="3">
    <source>
        <dbReference type="ARBA" id="ARBA00022963"/>
    </source>
</evidence>
<organism evidence="8 9">
    <name type="scientific">Allomyces macrogynus (strain ATCC 38327)</name>
    <name type="common">Allomyces javanicus var. macrogynus</name>
    <dbReference type="NCBI Taxonomy" id="578462"/>
    <lineage>
        <taxon>Eukaryota</taxon>
        <taxon>Fungi</taxon>
        <taxon>Fungi incertae sedis</taxon>
        <taxon>Blastocladiomycota</taxon>
        <taxon>Blastocladiomycetes</taxon>
        <taxon>Blastocladiales</taxon>
        <taxon>Blastocladiaceae</taxon>
        <taxon>Allomyces</taxon>
    </lineage>
</organism>
<dbReference type="Pfam" id="PF01735">
    <property type="entry name" value="PLA2_B"/>
    <property type="match status" value="1"/>
</dbReference>
<proteinExistence type="inferred from homology"/>
<evidence type="ECO:0000256" key="1">
    <source>
        <dbReference type="ARBA" id="ARBA00008780"/>
    </source>
</evidence>
<gene>
    <name evidence="8" type="ORF">AMAG_10598</name>
</gene>
<dbReference type="PROSITE" id="PS51210">
    <property type="entry name" value="PLA2C"/>
    <property type="match status" value="1"/>
</dbReference>
<evidence type="ECO:0000256" key="6">
    <source>
        <dbReference type="RuleBase" id="RU362103"/>
    </source>
</evidence>
<dbReference type="SUPFAM" id="SSF52151">
    <property type="entry name" value="FabD/lysophospholipase-like"/>
    <property type="match status" value="1"/>
</dbReference>
<dbReference type="PANTHER" id="PTHR10728">
    <property type="entry name" value="CYTOSOLIC PHOSPHOLIPASE A2"/>
    <property type="match status" value="1"/>
</dbReference>
<dbReference type="GO" id="GO:0004622">
    <property type="term" value="F:phosphatidylcholine lysophospholipase activity"/>
    <property type="evidence" value="ECO:0007669"/>
    <property type="project" value="UniProtKB-EC"/>
</dbReference>
<evidence type="ECO:0000256" key="4">
    <source>
        <dbReference type="ARBA" id="ARBA00023098"/>
    </source>
</evidence>
<dbReference type="OrthoDB" id="6121437at2759"/>